<name>A0A840CLA5_9RHOB</name>
<comment type="caution">
    <text evidence="1">The sequence shown here is derived from an EMBL/GenBank/DDBJ whole genome shotgun (WGS) entry which is preliminary data.</text>
</comment>
<evidence type="ECO:0000313" key="1">
    <source>
        <dbReference type="EMBL" id="MBB4023516.1"/>
    </source>
</evidence>
<reference evidence="1 2" key="1">
    <citation type="submission" date="2020-08" db="EMBL/GenBank/DDBJ databases">
        <title>Genomic Encyclopedia of Type Strains, Phase IV (KMG-IV): sequencing the most valuable type-strain genomes for metagenomic binning, comparative biology and taxonomic classification.</title>
        <authorList>
            <person name="Goeker M."/>
        </authorList>
    </citation>
    <scope>NUCLEOTIDE SEQUENCE [LARGE SCALE GENOMIC DNA]</scope>
    <source>
        <strain evidence="1 2">DSM 105040</strain>
    </source>
</reference>
<organism evidence="1 2">
    <name type="scientific">Actibacterium naphthalenivorans</name>
    <dbReference type="NCBI Taxonomy" id="1614693"/>
    <lineage>
        <taxon>Bacteria</taxon>
        <taxon>Pseudomonadati</taxon>
        <taxon>Pseudomonadota</taxon>
        <taxon>Alphaproteobacteria</taxon>
        <taxon>Rhodobacterales</taxon>
        <taxon>Roseobacteraceae</taxon>
        <taxon>Actibacterium</taxon>
    </lineage>
</organism>
<dbReference type="AlphaFoldDB" id="A0A840CLA5"/>
<sequence>MLYNNKSRSHEYQHVGACGLPYWRLARNVAPIGLR</sequence>
<evidence type="ECO:0000313" key="2">
    <source>
        <dbReference type="Proteomes" id="UP000585681"/>
    </source>
</evidence>
<dbReference type="EMBL" id="JACIEQ010000005">
    <property type="protein sequence ID" value="MBB4023516.1"/>
    <property type="molecule type" value="Genomic_DNA"/>
</dbReference>
<dbReference type="Proteomes" id="UP000585681">
    <property type="component" value="Unassembled WGS sequence"/>
</dbReference>
<proteinExistence type="predicted"/>
<protein>
    <submittedName>
        <fullName evidence="1">Uncharacterized protein</fullName>
    </submittedName>
</protein>
<gene>
    <name evidence="1" type="ORF">GGR17_003345</name>
</gene>
<accession>A0A840CLA5</accession>
<keyword evidence="2" id="KW-1185">Reference proteome</keyword>